<gene>
    <name evidence="1" type="ORF">BDN72DRAFT_550274</name>
</gene>
<evidence type="ECO:0000313" key="1">
    <source>
        <dbReference type="EMBL" id="TFK60073.1"/>
    </source>
</evidence>
<dbReference type="EMBL" id="ML208836">
    <property type="protein sequence ID" value="TFK60073.1"/>
    <property type="molecule type" value="Genomic_DNA"/>
</dbReference>
<accession>A0ACD3A342</accession>
<sequence>MPSRVSKKRLPRTTEFATTSRGTKAVARNDKTYCPPKPSSAQGLSELPPIPHHDPPFVPLKGTKTSNDYLREWEPKRQPYLDVIIDVEAPSSDQCVSCKEKGLWRCTDCLGIPVLCRRCCCVLHTTLPLHRVERWTGEAFSPAWLWETGVVINLGHGTAVCPSGFRFLAPGSGPLDGPLEELDLDSEVNIEDAHNITSNEPLDSSLDGNPVLTVVDVSGIHQLPFRFCRCPGCETDDIQLLRSGFMAGTFVNIQTVFTTRVLDDFLLDNLECKTAASSYFEKLRRRTSPEFPHKVKNRYPHLLRMSRIWRNLQLWKRHGFGHSRKTPGEGELAQFCPACPQPGVNLPPDWEKDQDQNPLLYMRSFVMDGNFTANHLAQKRPEDDVWLAKGTGMMTKRETYNAHLAVAVDPKLPKHECNITRALNAQVVKTGTTATGIGATACARHGFFCPTSVVDFQKGEKHANVDYSIIRAIKSTNMTGIKHAWLGYDAICRWEPNLEKRVKDNPYLSLPPDLTLFKAIGSFHIHSHVKQCFQRYSLSLLPGSGLIDGEILETSWSVLNHISPCTRGATAAHRDEILDDHMEYSNRKKTSNMSTTLVKKHKRAIELLTDAEAAFEDLSQSASERDIKAWTKTAQEVQQQRILDVKAMDWFAPKEVKDPHRAEIQLQLSTDKKLTNRKKTASHVLSDGLRIQESQILLQQYVRSLKTRMTTAQGIELTKKREALRTQIDTFHKRVLPFLGVSDTGPDDLFEGNDADDTWAPDIGDEAELEDELEELSSDYNESLIGPERDRILLPSRIGKEKCRKHGLKDLQEVEIALRCGQANEALHNLRMELGKRAFTFVRSRKVPGSKQHKTRSWSAIHASTSLIRKWARVYRQARGALKHLGADDGTMSKYQELLDKDLKISTSLLDTSIPGQRYKSLPWFWALGSIPTKKGTTVMREFLRVHWLRAKAQVDRAREEKVLVEHEMQWTINYFMNKAERWAELGKGYPNKSGHRAYARRQENVWIQFADEAKVAFRGIID</sequence>
<name>A0ACD3A342_9AGAR</name>
<organism evidence="1 2">
    <name type="scientific">Pluteus cervinus</name>
    <dbReference type="NCBI Taxonomy" id="181527"/>
    <lineage>
        <taxon>Eukaryota</taxon>
        <taxon>Fungi</taxon>
        <taxon>Dikarya</taxon>
        <taxon>Basidiomycota</taxon>
        <taxon>Agaricomycotina</taxon>
        <taxon>Agaricomycetes</taxon>
        <taxon>Agaricomycetidae</taxon>
        <taxon>Agaricales</taxon>
        <taxon>Pluteineae</taxon>
        <taxon>Pluteaceae</taxon>
        <taxon>Pluteus</taxon>
    </lineage>
</organism>
<protein>
    <submittedName>
        <fullName evidence="1">Uncharacterized protein</fullName>
    </submittedName>
</protein>
<dbReference type="Proteomes" id="UP000308600">
    <property type="component" value="Unassembled WGS sequence"/>
</dbReference>
<proteinExistence type="predicted"/>
<keyword evidence="2" id="KW-1185">Reference proteome</keyword>
<reference evidence="1 2" key="1">
    <citation type="journal article" date="2019" name="Nat. Ecol. Evol.">
        <title>Megaphylogeny resolves global patterns of mushroom evolution.</title>
        <authorList>
            <person name="Varga T."/>
            <person name="Krizsan K."/>
            <person name="Foldi C."/>
            <person name="Dima B."/>
            <person name="Sanchez-Garcia M."/>
            <person name="Sanchez-Ramirez S."/>
            <person name="Szollosi G.J."/>
            <person name="Szarkandi J.G."/>
            <person name="Papp V."/>
            <person name="Albert L."/>
            <person name="Andreopoulos W."/>
            <person name="Angelini C."/>
            <person name="Antonin V."/>
            <person name="Barry K.W."/>
            <person name="Bougher N.L."/>
            <person name="Buchanan P."/>
            <person name="Buyck B."/>
            <person name="Bense V."/>
            <person name="Catcheside P."/>
            <person name="Chovatia M."/>
            <person name="Cooper J."/>
            <person name="Damon W."/>
            <person name="Desjardin D."/>
            <person name="Finy P."/>
            <person name="Geml J."/>
            <person name="Haridas S."/>
            <person name="Hughes K."/>
            <person name="Justo A."/>
            <person name="Karasinski D."/>
            <person name="Kautmanova I."/>
            <person name="Kiss B."/>
            <person name="Kocsube S."/>
            <person name="Kotiranta H."/>
            <person name="LaButti K.M."/>
            <person name="Lechner B.E."/>
            <person name="Liimatainen K."/>
            <person name="Lipzen A."/>
            <person name="Lukacs Z."/>
            <person name="Mihaltcheva S."/>
            <person name="Morgado L.N."/>
            <person name="Niskanen T."/>
            <person name="Noordeloos M.E."/>
            <person name="Ohm R.A."/>
            <person name="Ortiz-Santana B."/>
            <person name="Ovrebo C."/>
            <person name="Racz N."/>
            <person name="Riley R."/>
            <person name="Savchenko A."/>
            <person name="Shiryaev A."/>
            <person name="Soop K."/>
            <person name="Spirin V."/>
            <person name="Szebenyi C."/>
            <person name="Tomsovsky M."/>
            <person name="Tulloss R.E."/>
            <person name="Uehling J."/>
            <person name="Grigoriev I.V."/>
            <person name="Vagvolgyi C."/>
            <person name="Papp T."/>
            <person name="Martin F.M."/>
            <person name="Miettinen O."/>
            <person name="Hibbett D.S."/>
            <person name="Nagy L.G."/>
        </authorList>
    </citation>
    <scope>NUCLEOTIDE SEQUENCE [LARGE SCALE GENOMIC DNA]</scope>
    <source>
        <strain evidence="1 2">NL-1719</strain>
    </source>
</reference>
<evidence type="ECO:0000313" key="2">
    <source>
        <dbReference type="Proteomes" id="UP000308600"/>
    </source>
</evidence>